<dbReference type="InterPro" id="IPR016940">
    <property type="entry name" value="ComGC"/>
</dbReference>
<evidence type="ECO:0000256" key="4">
    <source>
        <dbReference type="ARBA" id="ARBA00022481"/>
    </source>
</evidence>
<dbReference type="NCBIfam" id="TIGR02532">
    <property type="entry name" value="IV_pilin_GFxxxE"/>
    <property type="match status" value="1"/>
</dbReference>
<comment type="subcellular location">
    <subcellularLocation>
        <location evidence="1">Cell membrane</location>
        <topology evidence="1">Single-pass membrane protein</topology>
    </subcellularLocation>
    <subcellularLocation>
        <location evidence="2">Cell surface</location>
    </subcellularLocation>
</comment>
<dbReference type="OrthoDB" id="2248894at2"/>
<dbReference type="Pfam" id="PF07963">
    <property type="entry name" value="N_methyl"/>
    <property type="match status" value="1"/>
</dbReference>
<dbReference type="NCBIfam" id="NF040999">
    <property type="entry name" value="pilin_ComGC"/>
    <property type="match status" value="1"/>
</dbReference>
<dbReference type="GO" id="GO:0005886">
    <property type="term" value="C:plasma membrane"/>
    <property type="evidence" value="ECO:0007669"/>
    <property type="project" value="UniProtKB-SubCell"/>
</dbReference>
<keyword evidence="8" id="KW-0178">Competence</keyword>
<name>A0A0R1VZG2_9LACO</name>
<evidence type="ECO:0000256" key="1">
    <source>
        <dbReference type="ARBA" id="ARBA00004162"/>
    </source>
</evidence>
<dbReference type="SUPFAM" id="SSF54523">
    <property type="entry name" value="Pili subunits"/>
    <property type="match status" value="1"/>
</dbReference>
<keyword evidence="12" id="KW-1185">Reference proteome</keyword>
<organism evidence="11 12">
    <name type="scientific">Paucilactobacillus suebicus DSM 5007 = KCTC 3549</name>
    <dbReference type="NCBI Taxonomy" id="1423807"/>
    <lineage>
        <taxon>Bacteria</taxon>
        <taxon>Bacillati</taxon>
        <taxon>Bacillota</taxon>
        <taxon>Bacilli</taxon>
        <taxon>Lactobacillales</taxon>
        <taxon>Lactobacillaceae</taxon>
        <taxon>Paucilactobacillus</taxon>
    </lineage>
</organism>
<dbReference type="GO" id="GO:0015627">
    <property type="term" value="C:type II protein secretion system complex"/>
    <property type="evidence" value="ECO:0007669"/>
    <property type="project" value="InterPro"/>
</dbReference>
<dbReference type="EMBL" id="AZGF01000048">
    <property type="protein sequence ID" value="KRM09259.1"/>
    <property type="molecule type" value="Genomic_DNA"/>
</dbReference>
<evidence type="ECO:0000313" key="12">
    <source>
        <dbReference type="Proteomes" id="UP000051820"/>
    </source>
</evidence>
<dbReference type="InterPro" id="IPR012902">
    <property type="entry name" value="N_methyl_site"/>
</dbReference>
<evidence type="ECO:0000256" key="7">
    <source>
        <dbReference type="ARBA" id="ARBA00023136"/>
    </source>
</evidence>
<dbReference type="Gene3D" id="3.30.700.10">
    <property type="entry name" value="Glycoprotein, Type 4 Pilin"/>
    <property type="match status" value="1"/>
</dbReference>
<dbReference type="Proteomes" id="UP000051820">
    <property type="component" value="Unassembled WGS sequence"/>
</dbReference>
<dbReference type="GO" id="GO:0030420">
    <property type="term" value="P:establishment of competence for transformation"/>
    <property type="evidence" value="ECO:0007669"/>
    <property type="project" value="UniProtKB-KW"/>
</dbReference>
<dbReference type="STRING" id="1423807.FD16_GL001883"/>
<evidence type="ECO:0000256" key="2">
    <source>
        <dbReference type="ARBA" id="ARBA00004241"/>
    </source>
</evidence>
<keyword evidence="7 10" id="KW-0472">Membrane</keyword>
<dbReference type="RefSeq" id="WP_010623307.1">
    <property type="nucleotide sequence ID" value="NZ_AZGF01000048.1"/>
</dbReference>
<sequence>MKKILNKSLLRKVKGFTLIEMSIVLFIISLLVLIILPNLASQRKHATGVHKDAMVSVVQTQIDLYENENGSDAISFETLEKGDYLTKSQVSKAQNEDIEIVGDKAIQKK</sequence>
<keyword evidence="5 10" id="KW-0812">Transmembrane</keyword>
<dbReference type="AlphaFoldDB" id="A0A0R1VZG2"/>
<gene>
    <name evidence="11" type="ORF">FD16_GL001883</name>
</gene>
<feature type="transmembrane region" description="Helical" evidence="10">
    <location>
        <begin position="21"/>
        <end position="40"/>
    </location>
</feature>
<dbReference type="PIRSF" id="PIRSF029928">
    <property type="entry name" value="Late_competence_ComGC"/>
    <property type="match status" value="1"/>
</dbReference>
<dbReference type="InterPro" id="IPR000983">
    <property type="entry name" value="Bac_GSPG_pilin"/>
</dbReference>
<dbReference type="GO" id="GO:0009986">
    <property type="term" value="C:cell surface"/>
    <property type="evidence" value="ECO:0007669"/>
    <property type="project" value="UniProtKB-SubCell"/>
</dbReference>
<keyword evidence="6 10" id="KW-1133">Transmembrane helix</keyword>
<dbReference type="PATRIC" id="fig|1423807.3.peg.1932"/>
<evidence type="ECO:0000256" key="9">
    <source>
        <dbReference type="ARBA" id="ARBA00043982"/>
    </source>
</evidence>
<keyword evidence="3" id="KW-1003">Cell membrane</keyword>
<dbReference type="GO" id="GO:0015628">
    <property type="term" value="P:protein secretion by the type II secretion system"/>
    <property type="evidence" value="ECO:0007669"/>
    <property type="project" value="InterPro"/>
</dbReference>
<evidence type="ECO:0000256" key="8">
    <source>
        <dbReference type="ARBA" id="ARBA00023287"/>
    </source>
</evidence>
<evidence type="ECO:0000313" key="11">
    <source>
        <dbReference type="EMBL" id="KRM09259.1"/>
    </source>
</evidence>
<proteinExistence type="inferred from homology"/>
<protein>
    <submittedName>
        <fullName evidence="11">Competence protein ComGC</fullName>
    </submittedName>
</protein>
<comment type="caution">
    <text evidence="11">The sequence shown here is derived from an EMBL/GenBank/DDBJ whole genome shotgun (WGS) entry which is preliminary data.</text>
</comment>
<reference evidence="11 12" key="1">
    <citation type="journal article" date="2015" name="Genome Announc.">
        <title>Expanding the biotechnology potential of lactobacilli through comparative genomics of 213 strains and associated genera.</title>
        <authorList>
            <person name="Sun Z."/>
            <person name="Harris H.M."/>
            <person name="McCann A."/>
            <person name="Guo C."/>
            <person name="Argimon S."/>
            <person name="Zhang W."/>
            <person name="Yang X."/>
            <person name="Jeffery I.B."/>
            <person name="Cooney J.C."/>
            <person name="Kagawa T.F."/>
            <person name="Liu W."/>
            <person name="Song Y."/>
            <person name="Salvetti E."/>
            <person name="Wrobel A."/>
            <person name="Rasinkangas P."/>
            <person name="Parkhill J."/>
            <person name="Rea M.C."/>
            <person name="O'Sullivan O."/>
            <person name="Ritari J."/>
            <person name="Douillard F.P."/>
            <person name="Paul Ross R."/>
            <person name="Yang R."/>
            <person name="Briner A.E."/>
            <person name="Felis G.E."/>
            <person name="de Vos W.M."/>
            <person name="Barrangou R."/>
            <person name="Klaenhammer T.R."/>
            <person name="Caufield P.W."/>
            <person name="Cui Y."/>
            <person name="Zhang H."/>
            <person name="O'Toole P.W."/>
        </authorList>
    </citation>
    <scope>NUCLEOTIDE SEQUENCE [LARGE SCALE GENOMIC DNA]</scope>
    <source>
        <strain evidence="11 12">DSM 5007</strain>
    </source>
</reference>
<keyword evidence="4" id="KW-0488">Methylation</keyword>
<dbReference type="PROSITE" id="PS00409">
    <property type="entry name" value="PROKAR_NTER_METHYL"/>
    <property type="match status" value="1"/>
</dbReference>
<evidence type="ECO:0000256" key="6">
    <source>
        <dbReference type="ARBA" id="ARBA00022989"/>
    </source>
</evidence>
<evidence type="ECO:0000256" key="3">
    <source>
        <dbReference type="ARBA" id="ARBA00022475"/>
    </source>
</evidence>
<accession>A0A0R1VZG2</accession>
<comment type="similarity">
    <text evidence="9">Belongs to the ComGC family.</text>
</comment>
<dbReference type="PRINTS" id="PR00813">
    <property type="entry name" value="BCTERIALGSPG"/>
</dbReference>
<evidence type="ECO:0000256" key="5">
    <source>
        <dbReference type="ARBA" id="ARBA00022692"/>
    </source>
</evidence>
<dbReference type="InterPro" id="IPR045584">
    <property type="entry name" value="Pilin-like"/>
</dbReference>
<dbReference type="eggNOG" id="COG4537">
    <property type="taxonomic scope" value="Bacteria"/>
</dbReference>
<evidence type="ECO:0000256" key="10">
    <source>
        <dbReference type="SAM" id="Phobius"/>
    </source>
</evidence>